<evidence type="ECO:0000313" key="2">
    <source>
        <dbReference type="EMBL" id="KRM92430.1"/>
    </source>
</evidence>
<evidence type="ECO:0000259" key="1">
    <source>
        <dbReference type="Pfam" id="PF05193"/>
    </source>
</evidence>
<dbReference type="SUPFAM" id="SSF63411">
    <property type="entry name" value="LuxS/MPP-like metallohydrolase"/>
    <property type="match status" value="2"/>
</dbReference>
<dbReference type="Gene3D" id="3.30.830.10">
    <property type="entry name" value="Metalloenzyme, LuxS/M16 peptidase-like"/>
    <property type="match status" value="2"/>
</dbReference>
<dbReference type="GO" id="GO:0046872">
    <property type="term" value="F:metal ion binding"/>
    <property type="evidence" value="ECO:0007669"/>
    <property type="project" value="InterPro"/>
</dbReference>
<dbReference type="InterPro" id="IPR011249">
    <property type="entry name" value="Metalloenz_LuxS/M16"/>
</dbReference>
<dbReference type="EMBL" id="AYZI01000001">
    <property type="protein sequence ID" value="KRM92430.1"/>
    <property type="molecule type" value="Genomic_DNA"/>
</dbReference>
<dbReference type="Proteomes" id="UP000051586">
    <property type="component" value="Unassembled WGS sequence"/>
</dbReference>
<dbReference type="AlphaFoldDB" id="A0A0R2CLF1"/>
<dbReference type="Pfam" id="PF05193">
    <property type="entry name" value="Peptidase_M16_C"/>
    <property type="match status" value="1"/>
</dbReference>
<name>A0A0R2CLF1_9LACO</name>
<evidence type="ECO:0000313" key="3">
    <source>
        <dbReference type="Proteomes" id="UP000051586"/>
    </source>
</evidence>
<accession>A0A0R2CLF1</accession>
<gene>
    <name evidence="2" type="ORF">FC87_GL000042</name>
</gene>
<protein>
    <recommendedName>
        <fullName evidence="1">Peptidase M16 C-terminal domain-containing protein</fullName>
    </recommendedName>
</protein>
<proteinExistence type="predicted"/>
<sequence>MEVFMESPQTLTTHLAFKNIPKFKNITIMVDLVAPLAVGELAPRAVLAEMLDNYTAIYDSKLKVARHLAELFGAQFGVSVLKMGALAVIRCYFVVANDAYLPQKIDSLNQAIAFLQTDITEPLLDHSTFPAPLIRLHRQNLAAEVATLTDQKRLYAKYRLLQLYYGATTGQAHLITGTPAELAAQTSITVMTAYQQMRQRDASYVSIVGPLTISQQRQLRQQFAFLDHAQPVMHPYAARTITKVVEQTETAKQEQSQLDLAFAFPVQVGDFDYRAALVASMLLGGSSSALLFREVRERASRAYYINSQFQVLQQVLLVESGIDAEHVAEVRQLIEEQVERLKTGNYPEELLQQAQQNLLAERQSGDDSKRVLANRLFLQSLLATKQTTSDFESEIKQVDKAAIAAVAQKVTLQTVYFLRGEGHG</sequence>
<dbReference type="STRING" id="1423745.GCA_001311215_00618"/>
<dbReference type="InterPro" id="IPR007863">
    <property type="entry name" value="Peptidase_M16_C"/>
</dbReference>
<reference evidence="2 3" key="1">
    <citation type="journal article" date="2015" name="Genome Announc.">
        <title>Expanding the biotechnology potential of lactobacilli through comparative genomics of 213 strains and associated genera.</title>
        <authorList>
            <person name="Sun Z."/>
            <person name="Harris H.M."/>
            <person name="McCann A."/>
            <person name="Guo C."/>
            <person name="Argimon S."/>
            <person name="Zhang W."/>
            <person name="Yang X."/>
            <person name="Jeffery I.B."/>
            <person name="Cooney J.C."/>
            <person name="Kagawa T.F."/>
            <person name="Liu W."/>
            <person name="Song Y."/>
            <person name="Salvetti E."/>
            <person name="Wrobel A."/>
            <person name="Rasinkangas P."/>
            <person name="Parkhill J."/>
            <person name="Rea M.C."/>
            <person name="O'Sullivan O."/>
            <person name="Ritari J."/>
            <person name="Douillard F.P."/>
            <person name="Paul Ross R."/>
            <person name="Yang R."/>
            <person name="Briner A.E."/>
            <person name="Felis G.E."/>
            <person name="de Vos W.M."/>
            <person name="Barrangou R."/>
            <person name="Klaenhammer T.R."/>
            <person name="Caufield P.W."/>
            <person name="Cui Y."/>
            <person name="Zhang H."/>
            <person name="O'Toole P.W."/>
        </authorList>
    </citation>
    <scope>NUCLEOTIDE SEQUENCE [LARGE SCALE GENOMIC DNA]</scope>
    <source>
        <strain evidence="2 3">DSM 22689</strain>
    </source>
</reference>
<dbReference type="PATRIC" id="fig|1423745.4.peg.46"/>
<feature type="domain" description="Peptidase M16 C-terminal" evidence="1">
    <location>
        <begin position="193"/>
        <end position="358"/>
    </location>
</feature>
<organism evidence="2 3">
    <name type="scientific">Fructilactobacillus florum DSM 22689 = JCM 16035</name>
    <dbReference type="NCBI Taxonomy" id="1423745"/>
    <lineage>
        <taxon>Bacteria</taxon>
        <taxon>Bacillati</taxon>
        <taxon>Bacillota</taxon>
        <taxon>Bacilli</taxon>
        <taxon>Lactobacillales</taxon>
        <taxon>Lactobacillaceae</taxon>
        <taxon>Fructilactobacillus</taxon>
    </lineage>
</organism>
<dbReference type="NCBIfam" id="NF047422">
    <property type="entry name" value="YfmF_fam"/>
    <property type="match status" value="1"/>
</dbReference>
<comment type="caution">
    <text evidence="2">The sequence shown here is derived from an EMBL/GenBank/DDBJ whole genome shotgun (WGS) entry which is preliminary data.</text>
</comment>